<dbReference type="GO" id="GO:0034755">
    <property type="term" value="P:iron ion transmembrane transport"/>
    <property type="evidence" value="ECO:0007669"/>
    <property type="project" value="TreeGrafter"/>
</dbReference>
<evidence type="ECO:0000256" key="8">
    <source>
        <dbReference type="SAM" id="Phobius"/>
    </source>
</evidence>
<evidence type="ECO:0000256" key="3">
    <source>
        <dbReference type="ARBA" id="ARBA00022692"/>
    </source>
</evidence>
<feature type="transmembrane region" description="Helical" evidence="8">
    <location>
        <begin position="51"/>
        <end position="72"/>
    </location>
</feature>
<accession>A0A377NC79</accession>
<dbReference type="InterPro" id="IPR001046">
    <property type="entry name" value="NRAMP_fam"/>
</dbReference>
<dbReference type="GO" id="GO:0015293">
    <property type="term" value="F:symporter activity"/>
    <property type="evidence" value="ECO:0007669"/>
    <property type="project" value="UniProtKB-KW"/>
</dbReference>
<organism evidence="9 10">
    <name type="scientific">Ewingella americana</name>
    <dbReference type="NCBI Taxonomy" id="41202"/>
    <lineage>
        <taxon>Bacteria</taxon>
        <taxon>Pseudomonadati</taxon>
        <taxon>Pseudomonadota</taxon>
        <taxon>Gammaproteobacteria</taxon>
        <taxon>Enterobacterales</taxon>
        <taxon>Yersiniaceae</taxon>
        <taxon>Ewingella</taxon>
    </lineage>
</organism>
<keyword evidence="4" id="KW-0769">Symport</keyword>
<evidence type="ECO:0000256" key="2">
    <source>
        <dbReference type="ARBA" id="ARBA00022448"/>
    </source>
</evidence>
<keyword evidence="2" id="KW-0813">Transport</keyword>
<protein>
    <submittedName>
        <fullName evidence="9">Manganese transport protein MntH</fullName>
    </submittedName>
</protein>
<dbReference type="NCBIfam" id="NF037982">
    <property type="entry name" value="Nramp_1"/>
    <property type="match status" value="1"/>
</dbReference>
<evidence type="ECO:0000313" key="9">
    <source>
        <dbReference type="EMBL" id="STQ43687.1"/>
    </source>
</evidence>
<evidence type="ECO:0000256" key="7">
    <source>
        <dbReference type="ARBA" id="ARBA00023136"/>
    </source>
</evidence>
<proteinExistence type="predicted"/>
<dbReference type="PRINTS" id="PR00447">
    <property type="entry name" value="NATRESASSCMP"/>
</dbReference>
<dbReference type="PANTHER" id="PTHR11706">
    <property type="entry name" value="SOLUTE CARRIER PROTEIN FAMILY 11 MEMBER"/>
    <property type="match status" value="1"/>
</dbReference>
<keyword evidence="3 8" id="KW-0812">Transmembrane</keyword>
<dbReference type="Pfam" id="PF01566">
    <property type="entry name" value="Nramp"/>
    <property type="match status" value="1"/>
</dbReference>
<evidence type="ECO:0000256" key="6">
    <source>
        <dbReference type="ARBA" id="ARBA00023065"/>
    </source>
</evidence>
<reference evidence="9 10" key="1">
    <citation type="submission" date="2018-06" db="EMBL/GenBank/DDBJ databases">
        <authorList>
            <consortium name="Pathogen Informatics"/>
            <person name="Doyle S."/>
        </authorList>
    </citation>
    <scope>NUCLEOTIDE SEQUENCE [LARGE SCALE GENOMIC DNA]</scope>
    <source>
        <strain evidence="9 10">NCTC12157</strain>
    </source>
</reference>
<dbReference type="AlphaFoldDB" id="A0A377NC79"/>
<evidence type="ECO:0000313" key="10">
    <source>
        <dbReference type="Proteomes" id="UP000254304"/>
    </source>
</evidence>
<dbReference type="Proteomes" id="UP000254304">
    <property type="component" value="Unassembled WGS sequence"/>
</dbReference>
<dbReference type="GO" id="GO:0005384">
    <property type="term" value="F:manganese ion transmembrane transporter activity"/>
    <property type="evidence" value="ECO:0007669"/>
    <property type="project" value="TreeGrafter"/>
</dbReference>
<keyword evidence="5 8" id="KW-1133">Transmembrane helix</keyword>
<dbReference type="GO" id="GO:0005886">
    <property type="term" value="C:plasma membrane"/>
    <property type="evidence" value="ECO:0007669"/>
    <property type="project" value="TreeGrafter"/>
</dbReference>
<name>A0A377NC79_9GAMM</name>
<comment type="subcellular location">
    <subcellularLocation>
        <location evidence="1">Membrane</location>
        <topology evidence="1">Multi-pass membrane protein</topology>
    </subcellularLocation>
</comment>
<evidence type="ECO:0000256" key="1">
    <source>
        <dbReference type="ARBA" id="ARBA00004141"/>
    </source>
</evidence>
<feature type="transmembrane region" description="Helical" evidence="8">
    <location>
        <begin position="12"/>
        <end position="39"/>
    </location>
</feature>
<dbReference type="EMBL" id="UGGO01000001">
    <property type="protein sequence ID" value="STQ43687.1"/>
    <property type="molecule type" value="Genomic_DNA"/>
</dbReference>
<keyword evidence="7 8" id="KW-0472">Membrane</keyword>
<sequence>MHGDRSGEFIGAAIGFKLLLGVSLLQGAVLTGIATFIILALQKRGQKPLELVIAGLLLFVAAAYIVELFFSQPSMAALGKGMLIPNLPSSDAVYLAAGVLGATIMPHVIYLHSSLTQRAGDASKGQRYSATKLDVGIAMTIAGFVQSGDDGNRRGGFPLQRASGH</sequence>
<keyword evidence="6" id="KW-0406">Ion transport</keyword>
<dbReference type="GO" id="GO:0015086">
    <property type="term" value="F:cadmium ion transmembrane transporter activity"/>
    <property type="evidence" value="ECO:0007669"/>
    <property type="project" value="TreeGrafter"/>
</dbReference>
<evidence type="ECO:0000256" key="4">
    <source>
        <dbReference type="ARBA" id="ARBA00022847"/>
    </source>
</evidence>
<gene>
    <name evidence="9" type="primary">mntH_5</name>
    <name evidence="9" type="ORF">NCTC12157_01386</name>
</gene>
<evidence type="ECO:0000256" key="5">
    <source>
        <dbReference type="ARBA" id="ARBA00022989"/>
    </source>
</evidence>
<feature type="transmembrane region" description="Helical" evidence="8">
    <location>
        <begin position="92"/>
        <end position="111"/>
    </location>
</feature>
<dbReference type="PANTHER" id="PTHR11706:SF33">
    <property type="entry name" value="NATURAL RESISTANCE-ASSOCIATED MACROPHAGE PROTEIN 2"/>
    <property type="match status" value="1"/>
</dbReference>